<keyword evidence="1" id="KW-0472">Membrane</keyword>
<keyword evidence="3" id="KW-0378">Hydrolase</keyword>
<keyword evidence="3" id="KW-0482">Metalloprotease</keyword>
<keyword evidence="3" id="KW-0645">Protease</keyword>
<feature type="transmembrane region" description="Helical" evidence="1">
    <location>
        <begin position="55"/>
        <end position="83"/>
    </location>
</feature>
<feature type="transmembrane region" description="Helical" evidence="1">
    <location>
        <begin position="168"/>
        <end position="186"/>
    </location>
</feature>
<feature type="transmembrane region" description="Helical" evidence="1">
    <location>
        <begin position="262"/>
        <end position="282"/>
    </location>
</feature>
<accession>A0ABT2Q9Y4</accession>
<comment type="caution">
    <text evidence="3">The sequence shown here is derived from an EMBL/GenBank/DDBJ whole genome shotgun (WGS) entry which is preliminary data.</text>
</comment>
<evidence type="ECO:0000313" key="4">
    <source>
        <dbReference type="Proteomes" id="UP001320972"/>
    </source>
</evidence>
<gene>
    <name evidence="3" type="ORF">OB955_03200</name>
</gene>
<dbReference type="RefSeq" id="WP_338006935.1">
    <property type="nucleotide sequence ID" value="NZ_JAOPKB010000001.1"/>
</dbReference>
<dbReference type="Pfam" id="PF02517">
    <property type="entry name" value="Rce1-like"/>
    <property type="match status" value="1"/>
</dbReference>
<keyword evidence="1" id="KW-0812">Transmembrane</keyword>
<dbReference type="EMBL" id="JAOPKB010000001">
    <property type="protein sequence ID" value="MCU4971744.1"/>
    <property type="molecule type" value="Genomic_DNA"/>
</dbReference>
<evidence type="ECO:0000256" key="1">
    <source>
        <dbReference type="SAM" id="Phobius"/>
    </source>
</evidence>
<keyword evidence="1" id="KW-1133">Transmembrane helix</keyword>
<organism evidence="3 4">
    <name type="scientific">Natronoglomus mannanivorans</name>
    <dbReference type="NCBI Taxonomy" id="2979990"/>
    <lineage>
        <taxon>Archaea</taxon>
        <taxon>Methanobacteriati</taxon>
        <taxon>Methanobacteriota</taxon>
        <taxon>Stenosarchaea group</taxon>
        <taxon>Halobacteria</taxon>
        <taxon>Halobacteriales</taxon>
        <taxon>Natrialbaceae</taxon>
        <taxon>Natronoglomus</taxon>
    </lineage>
</organism>
<feature type="transmembrane region" description="Helical" evidence="1">
    <location>
        <begin position="146"/>
        <end position="161"/>
    </location>
</feature>
<dbReference type="GO" id="GO:0008237">
    <property type="term" value="F:metallopeptidase activity"/>
    <property type="evidence" value="ECO:0007669"/>
    <property type="project" value="UniProtKB-KW"/>
</dbReference>
<evidence type="ECO:0000259" key="2">
    <source>
        <dbReference type="Pfam" id="PF02517"/>
    </source>
</evidence>
<evidence type="ECO:0000313" key="3">
    <source>
        <dbReference type="EMBL" id="MCU4971744.1"/>
    </source>
</evidence>
<feature type="transmembrane region" description="Helical" evidence="1">
    <location>
        <begin position="24"/>
        <end position="43"/>
    </location>
</feature>
<reference evidence="3 4" key="1">
    <citation type="submission" date="2022-09" db="EMBL/GenBank/DDBJ databases">
        <title>Enrichment on poylsaccharides allowed isolation of novel metabolic and taxonomic groups of Haloarchaea.</title>
        <authorList>
            <person name="Sorokin D.Y."/>
            <person name="Elcheninov A.G."/>
            <person name="Khizhniak T.V."/>
            <person name="Kolganova T.V."/>
            <person name="Kublanov I.V."/>
        </authorList>
    </citation>
    <scope>NUCLEOTIDE SEQUENCE [LARGE SCALE GENOMIC DNA]</scope>
    <source>
        <strain evidence="3 4">AArc-m2/3/4</strain>
    </source>
</reference>
<feature type="domain" description="CAAX prenyl protease 2/Lysostaphin resistance protein A-like" evidence="2">
    <location>
        <begin position="153"/>
        <end position="270"/>
    </location>
</feature>
<protein>
    <submittedName>
        <fullName evidence="3">CPBP family intramembrane metalloprotease</fullName>
    </submittedName>
</protein>
<dbReference type="InterPro" id="IPR003675">
    <property type="entry name" value="Rce1/LyrA-like_dom"/>
</dbReference>
<sequence length="284" mass="29687">MSVSTDTPYEDDRTDRPASTARRFGALFGLGFLGILALVVTSAPELADLAESPDVPVSATVLTIATVVQSSILLAVAVLVGLYTAPKVGFRSHVLERVTTGAPIGPRLRTEVKPAVGLGLVAGLVIVLAEFVLAPSPPTVGETADATAVTVLSSVPLRFLYGGITEELLLRWGFMSLVAFGLWWVVGRVRGNDSESARSTPSSTLLWTAVFVSAIAFGIGHLPAAATLYGGLTADVVAWIVLGNAIGGIAYGWLFWRYSLEAAMIAHASSHVVFVALSLVIVTV</sequence>
<feature type="transmembrane region" description="Helical" evidence="1">
    <location>
        <begin position="115"/>
        <end position="134"/>
    </location>
</feature>
<dbReference type="Proteomes" id="UP001320972">
    <property type="component" value="Unassembled WGS sequence"/>
</dbReference>
<feature type="transmembrane region" description="Helical" evidence="1">
    <location>
        <begin position="236"/>
        <end position="256"/>
    </location>
</feature>
<proteinExistence type="predicted"/>
<name>A0ABT2Q9Y4_9EURY</name>
<feature type="transmembrane region" description="Helical" evidence="1">
    <location>
        <begin position="206"/>
        <end position="229"/>
    </location>
</feature>
<keyword evidence="4" id="KW-1185">Reference proteome</keyword>